<dbReference type="GO" id="GO:0008466">
    <property type="term" value="F:glycogenin glucosyltransferase activity"/>
    <property type="evidence" value="ECO:0007669"/>
    <property type="project" value="UniProtKB-EC"/>
</dbReference>
<feature type="compositionally biased region" description="Low complexity" evidence="1">
    <location>
        <begin position="513"/>
        <end position="538"/>
    </location>
</feature>
<dbReference type="InterPro" id="IPR029044">
    <property type="entry name" value="Nucleotide-diphossugar_trans"/>
</dbReference>
<sequence length="690" mass="77717">MAAGDGTVYCTLLMSDNYLPGAAVLAHSLRDNGTKAKLVALYTPETLQPATISELKSVYDEIIPVHRIINATPANLWLMNRPDLISTFTKIQLWRQTQFKRIVYIDCDVVAVRAPDELLSLDVDFAAAPDVGWPDIFNSGVMVLRPNMQDYYSLVALAERGISFDGADQGLFNMHFKNWHRLSFTYNCTPSANYQYIPAYKHFQSMISMLHFIGSQKPWNLPRQVLPLEAPYNQLLGRWWAIYDRHYRPEITSYAPRHSQTLLESITPHSAPAAVETFNLPSVVSSQSAPIYQPAPVRPVQVTWRETDQAAGSAQQHFHSDSHVQPPAQVAGVPVNLPHIVPGISPQRHIQEQAPIVSAVPQYVRGEEHVSAYIPPSHQPQQHTWHHYQEEQRHEQHLPSAVHQPPPPQKATSPEPPKERPFSPPKAEWDASREPPPQNSRPEAMGLQSQTYTMSEDTKLFQPPERYPEAPKDMWYTVPETKPEPRKVAPIFPWETRAPKPTRVFPDEVSEISDPLSSARPRSPSLVTDVSGPSTETPSTPPYAQEPSDPWTTYTRSNAWDEVPEISKYIESIQQSRKAKTQVISGIGDVPTPSGGSEERKGSLRITDFPSEVERPSLPVTPAPVRPATFWGQDEEETSTQLPAAEGVPGQEEWNPMARLEELRRHQSELLEHPDLLLEKVAQFREAHSE</sequence>
<accession>A0ABR3XK75</accession>
<dbReference type="Gene3D" id="3.90.550.10">
    <property type="entry name" value="Spore Coat Polysaccharide Biosynthesis Protein SpsA, Chain A"/>
    <property type="match status" value="1"/>
</dbReference>
<dbReference type="EMBL" id="JAVDPF010000016">
    <property type="protein sequence ID" value="KAL1876043.1"/>
    <property type="molecule type" value="Genomic_DNA"/>
</dbReference>
<feature type="region of interest" description="Disordered" evidence="1">
    <location>
        <begin position="633"/>
        <end position="652"/>
    </location>
</feature>
<evidence type="ECO:0000313" key="2">
    <source>
        <dbReference type="EMBL" id="KAL1876043.1"/>
    </source>
</evidence>
<dbReference type="Pfam" id="PF01501">
    <property type="entry name" value="Glyco_transf_8"/>
    <property type="match status" value="1"/>
</dbReference>
<dbReference type="SUPFAM" id="SSF53448">
    <property type="entry name" value="Nucleotide-diphospho-sugar transferases"/>
    <property type="match status" value="1"/>
</dbReference>
<name>A0ABR3XK75_9EURO</name>
<comment type="caution">
    <text evidence="2">The sequence shown here is derived from an EMBL/GenBank/DDBJ whole genome shotgun (WGS) entry which is preliminary data.</text>
</comment>
<feature type="compositionally biased region" description="Basic and acidic residues" evidence="1">
    <location>
        <begin position="416"/>
        <end position="433"/>
    </location>
</feature>
<evidence type="ECO:0000313" key="3">
    <source>
        <dbReference type="Proteomes" id="UP001583193"/>
    </source>
</evidence>
<keyword evidence="2" id="KW-0328">Glycosyltransferase</keyword>
<feature type="region of interest" description="Disordered" evidence="1">
    <location>
        <begin position="582"/>
        <end position="628"/>
    </location>
</feature>
<dbReference type="InterPro" id="IPR002495">
    <property type="entry name" value="Glyco_trans_8"/>
</dbReference>
<dbReference type="CDD" id="cd02537">
    <property type="entry name" value="GT8_Glycogenin"/>
    <property type="match status" value="1"/>
</dbReference>
<evidence type="ECO:0000256" key="1">
    <source>
        <dbReference type="SAM" id="MobiDB-lite"/>
    </source>
</evidence>
<organism evidence="2 3">
    <name type="scientific">Paecilomyces lecythidis</name>
    <dbReference type="NCBI Taxonomy" id="3004212"/>
    <lineage>
        <taxon>Eukaryota</taxon>
        <taxon>Fungi</taxon>
        <taxon>Dikarya</taxon>
        <taxon>Ascomycota</taxon>
        <taxon>Pezizomycotina</taxon>
        <taxon>Eurotiomycetes</taxon>
        <taxon>Eurotiomycetidae</taxon>
        <taxon>Eurotiales</taxon>
        <taxon>Thermoascaceae</taxon>
        <taxon>Paecilomyces</taxon>
    </lineage>
</organism>
<keyword evidence="2" id="KW-0808">Transferase</keyword>
<keyword evidence="3" id="KW-1185">Reference proteome</keyword>
<reference evidence="2 3" key="1">
    <citation type="journal article" date="2024" name="IMA Fungus">
        <title>IMA Genome - F19 : A genome assembly and annotation guide to empower mycologists, including annotated draft genome sequences of Ceratocystis pirilliformis, Diaporthe australafricana, Fusarium ophioides, Paecilomyces lecythidis, and Sporothrix stenoceras.</title>
        <authorList>
            <person name="Aylward J."/>
            <person name="Wilson A.M."/>
            <person name="Visagie C.M."/>
            <person name="Spraker J."/>
            <person name="Barnes I."/>
            <person name="Buitendag C."/>
            <person name="Ceriani C."/>
            <person name="Del Mar Angel L."/>
            <person name="du Plessis D."/>
            <person name="Fuchs T."/>
            <person name="Gasser K."/>
            <person name="Kramer D."/>
            <person name="Li W."/>
            <person name="Munsamy K."/>
            <person name="Piso A."/>
            <person name="Price J.L."/>
            <person name="Sonnekus B."/>
            <person name="Thomas C."/>
            <person name="van der Nest A."/>
            <person name="van Dijk A."/>
            <person name="van Heerden A."/>
            <person name="van Vuuren N."/>
            <person name="Yilmaz N."/>
            <person name="Duong T.A."/>
            <person name="van der Merwe N.A."/>
            <person name="Wingfield M.J."/>
            <person name="Wingfield B.D."/>
        </authorList>
    </citation>
    <scope>NUCLEOTIDE SEQUENCE [LARGE SCALE GENOMIC DNA]</scope>
    <source>
        <strain evidence="2 3">CMW 18167</strain>
    </source>
</reference>
<protein>
    <submittedName>
        <fullName evidence="2">Glycogenin glucosyltransferase</fullName>
        <ecNumber evidence="2">2.4.1.186</ecNumber>
    </submittedName>
</protein>
<dbReference type="Proteomes" id="UP001583193">
    <property type="component" value="Unassembled WGS sequence"/>
</dbReference>
<feature type="region of interest" description="Disordered" evidence="1">
    <location>
        <begin position="374"/>
        <end position="556"/>
    </location>
</feature>
<dbReference type="InterPro" id="IPR050587">
    <property type="entry name" value="GNT1/Glycosyltrans_8"/>
</dbReference>
<dbReference type="PANTHER" id="PTHR11183">
    <property type="entry name" value="GLYCOGENIN SUBFAMILY MEMBER"/>
    <property type="match status" value="1"/>
</dbReference>
<feature type="compositionally biased region" description="Basic and acidic residues" evidence="1">
    <location>
        <begin position="387"/>
        <end position="397"/>
    </location>
</feature>
<proteinExistence type="predicted"/>
<gene>
    <name evidence="2" type="primary">GLG2</name>
    <name evidence="2" type="ORF">Plec18167_005304</name>
</gene>
<dbReference type="EC" id="2.4.1.186" evidence="2"/>